<dbReference type="RefSeq" id="WP_170920512.1">
    <property type="nucleotide sequence ID" value="NZ_FWXF01000009.1"/>
</dbReference>
<dbReference type="EMBL" id="FWXF01000009">
    <property type="protein sequence ID" value="SMC24012.1"/>
    <property type="molecule type" value="Genomic_DNA"/>
</dbReference>
<name>A0A1W1XJL1_9BACT</name>
<evidence type="ECO:0000256" key="5">
    <source>
        <dbReference type="ARBA" id="ARBA00023295"/>
    </source>
</evidence>
<evidence type="ECO:0000256" key="3">
    <source>
        <dbReference type="ARBA" id="ARBA00012663"/>
    </source>
</evidence>
<dbReference type="SUPFAM" id="SSF51445">
    <property type="entry name" value="(Trans)glycosidases"/>
    <property type="match status" value="1"/>
</dbReference>
<evidence type="ECO:0000256" key="1">
    <source>
        <dbReference type="ARBA" id="ARBA00001231"/>
    </source>
</evidence>
<dbReference type="InterPro" id="IPR019800">
    <property type="entry name" value="Glyco_hydro_3_AS"/>
</dbReference>
<sequence length="341" mass="38044">MSSLDTAILDRVGRHLFLGFQGTSFDEELRYRLKTLRPGGLVLFRRNIESEEQLKALTEHISSWAREELHRPLLWAIDEEGGTVQRLREILGRAPSAAELAAAGPDILERSVGETARRLRQLGISVNFAPVLDLVEEPHKHFLGTRSLGPDPQRVSDLGQRWIRTQQGSGVLAVAKHFPGLGPARLDPHDHLPVMSGLSAQEMDRHLQPFRGAVAAGVAGVMTSHAVYGCWDAQWPGTLSPAVNRDVLRGKLGFRGILFTDDLDMEAVRGRFEPETIVRQALTATVDVFLVCQKEGSAEPLLRALHDAVRRHRDLQDAHQRSTQRLDEALVLCFDISRRLR</sequence>
<dbReference type="Pfam" id="PF00933">
    <property type="entry name" value="Glyco_hydro_3"/>
    <property type="match status" value="1"/>
</dbReference>
<evidence type="ECO:0000313" key="8">
    <source>
        <dbReference type="Proteomes" id="UP000192783"/>
    </source>
</evidence>
<dbReference type="InterPro" id="IPR050226">
    <property type="entry name" value="NagZ_Beta-hexosaminidase"/>
</dbReference>
<dbReference type="GO" id="GO:0004563">
    <property type="term" value="F:beta-N-acetylhexosaminidase activity"/>
    <property type="evidence" value="ECO:0007669"/>
    <property type="project" value="UniProtKB-EC"/>
</dbReference>
<evidence type="ECO:0000259" key="6">
    <source>
        <dbReference type="Pfam" id="PF00933"/>
    </source>
</evidence>
<dbReference type="InterPro" id="IPR017853">
    <property type="entry name" value="GH"/>
</dbReference>
<keyword evidence="5" id="KW-0326">Glycosidase</keyword>
<dbReference type="InterPro" id="IPR001764">
    <property type="entry name" value="Glyco_hydro_3_N"/>
</dbReference>
<dbReference type="AlphaFoldDB" id="A0A1W1XJL1"/>
<dbReference type="GO" id="GO:0009254">
    <property type="term" value="P:peptidoglycan turnover"/>
    <property type="evidence" value="ECO:0007669"/>
    <property type="project" value="TreeGrafter"/>
</dbReference>
<dbReference type="EC" id="3.2.1.52" evidence="3"/>
<keyword evidence="8" id="KW-1185">Reference proteome</keyword>
<dbReference type="STRING" id="1121390.SAMN02746041_01910"/>
<proteinExistence type="inferred from homology"/>
<dbReference type="Proteomes" id="UP000192783">
    <property type="component" value="Unassembled WGS sequence"/>
</dbReference>
<dbReference type="InterPro" id="IPR036962">
    <property type="entry name" value="Glyco_hydro_3_N_sf"/>
</dbReference>
<evidence type="ECO:0000313" key="7">
    <source>
        <dbReference type="EMBL" id="SMC24012.1"/>
    </source>
</evidence>
<dbReference type="PROSITE" id="PS00775">
    <property type="entry name" value="GLYCOSYL_HYDROL_F3"/>
    <property type="match status" value="1"/>
</dbReference>
<accession>A0A1W1XJL1</accession>
<protein>
    <recommendedName>
        <fullName evidence="3">beta-N-acetylhexosaminidase</fullName>
        <ecNumber evidence="3">3.2.1.52</ecNumber>
    </recommendedName>
</protein>
<dbReference type="PANTHER" id="PTHR30480">
    <property type="entry name" value="BETA-HEXOSAMINIDASE-RELATED"/>
    <property type="match status" value="1"/>
</dbReference>
<dbReference type="Gene3D" id="3.20.20.300">
    <property type="entry name" value="Glycoside hydrolase, family 3, N-terminal domain"/>
    <property type="match status" value="1"/>
</dbReference>
<dbReference type="GO" id="GO:0005975">
    <property type="term" value="P:carbohydrate metabolic process"/>
    <property type="evidence" value="ECO:0007669"/>
    <property type="project" value="InterPro"/>
</dbReference>
<feature type="domain" description="Glycoside hydrolase family 3 N-terminal" evidence="6">
    <location>
        <begin position="24"/>
        <end position="313"/>
    </location>
</feature>
<keyword evidence="4" id="KW-0378">Hydrolase</keyword>
<comment type="similarity">
    <text evidence="2">Belongs to the glycosyl hydrolase 3 family.</text>
</comment>
<dbReference type="PANTHER" id="PTHR30480:SF13">
    <property type="entry name" value="BETA-HEXOSAMINIDASE"/>
    <property type="match status" value="1"/>
</dbReference>
<organism evidence="7 8">
    <name type="scientific">Desulfacinum hydrothermale DSM 13146</name>
    <dbReference type="NCBI Taxonomy" id="1121390"/>
    <lineage>
        <taxon>Bacteria</taxon>
        <taxon>Pseudomonadati</taxon>
        <taxon>Thermodesulfobacteriota</taxon>
        <taxon>Syntrophobacteria</taxon>
        <taxon>Syntrophobacterales</taxon>
        <taxon>Syntrophobacteraceae</taxon>
        <taxon>Desulfacinum</taxon>
    </lineage>
</organism>
<evidence type="ECO:0000256" key="4">
    <source>
        <dbReference type="ARBA" id="ARBA00022801"/>
    </source>
</evidence>
<gene>
    <name evidence="7" type="ORF">SAMN02746041_01910</name>
</gene>
<evidence type="ECO:0000256" key="2">
    <source>
        <dbReference type="ARBA" id="ARBA00005336"/>
    </source>
</evidence>
<comment type="catalytic activity">
    <reaction evidence="1">
        <text>Hydrolysis of terminal non-reducing N-acetyl-D-hexosamine residues in N-acetyl-beta-D-hexosaminides.</text>
        <dbReference type="EC" id="3.2.1.52"/>
    </reaction>
</comment>
<reference evidence="7 8" key="1">
    <citation type="submission" date="2017-04" db="EMBL/GenBank/DDBJ databases">
        <authorList>
            <person name="Afonso C.L."/>
            <person name="Miller P.J."/>
            <person name="Scott M.A."/>
            <person name="Spackman E."/>
            <person name="Goraichik I."/>
            <person name="Dimitrov K.M."/>
            <person name="Suarez D.L."/>
            <person name="Swayne D.E."/>
        </authorList>
    </citation>
    <scope>NUCLEOTIDE SEQUENCE [LARGE SCALE GENOMIC DNA]</scope>
    <source>
        <strain evidence="7 8">DSM 13146</strain>
    </source>
</reference>